<keyword evidence="3" id="KW-1185">Reference proteome</keyword>
<sequence length="224" mass="24157">MPSGAAARAQLDASLAELRKAWPDDAYWESFHMELAEACHALLGKIFAHDAGGFVATEYSLPRDTRLQLDPADEDSRICVSGRMDLLRLDKPDFHGASADIIDFKTGRAGTLSAAAMSKKGELLQLGIYLEAARTLGVANGRVWLFKPDSSEPACIGMEELPEALAGLRQIKRYLEGGRYGALTEDRSEYSFGGGGWPIACAPIPHAVLKAKHGVTFGKAVSHE</sequence>
<evidence type="ECO:0000313" key="2">
    <source>
        <dbReference type="EMBL" id="AWI09070.1"/>
    </source>
</evidence>
<gene>
    <name evidence="2" type="ORF">CKA38_07300</name>
</gene>
<evidence type="ECO:0000259" key="1">
    <source>
        <dbReference type="Pfam" id="PF12705"/>
    </source>
</evidence>
<proteinExistence type="predicted"/>
<protein>
    <recommendedName>
        <fullName evidence="1">PD-(D/E)XK endonuclease-like domain-containing protein</fullName>
    </recommendedName>
</protein>
<dbReference type="InterPro" id="IPR011604">
    <property type="entry name" value="PDDEXK-like_dom_sf"/>
</dbReference>
<dbReference type="InterPro" id="IPR038726">
    <property type="entry name" value="PDDEXK_AddAB-type"/>
</dbReference>
<dbReference type="OrthoDB" id="26938at74201"/>
<name>A0A2U8E2N8_9BACT</name>
<reference evidence="2 3" key="1">
    <citation type="journal article" date="2018" name="Syst. Appl. Microbiol.">
        <title>Ereboglobus luteus gen. nov. sp. nov. from cockroach guts, and new insights into the oxygen relationship of the genera Opitutus and Didymococcus (Verrucomicrobia: Opitutaceae).</title>
        <authorList>
            <person name="Tegtmeier D."/>
            <person name="Belitz A."/>
            <person name="Radek R."/>
            <person name="Heimerl T."/>
            <person name="Brune A."/>
        </authorList>
    </citation>
    <scope>NUCLEOTIDE SEQUENCE [LARGE SCALE GENOMIC DNA]</scope>
    <source>
        <strain evidence="2 3">Ho45</strain>
    </source>
</reference>
<dbReference type="KEGG" id="elut:CKA38_07300"/>
<organism evidence="2 3">
    <name type="scientific">Ereboglobus luteus</name>
    <dbReference type="NCBI Taxonomy" id="1796921"/>
    <lineage>
        <taxon>Bacteria</taxon>
        <taxon>Pseudomonadati</taxon>
        <taxon>Verrucomicrobiota</taxon>
        <taxon>Opitutia</taxon>
        <taxon>Opitutales</taxon>
        <taxon>Opitutaceae</taxon>
        <taxon>Ereboglobus</taxon>
    </lineage>
</organism>
<dbReference type="AlphaFoldDB" id="A0A2U8E2N8"/>
<accession>A0A2U8E2N8</accession>
<dbReference type="Gene3D" id="3.90.320.10">
    <property type="match status" value="1"/>
</dbReference>
<dbReference type="Pfam" id="PF12705">
    <property type="entry name" value="PDDEXK_1"/>
    <property type="match status" value="1"/>
</dbReference>
<feature type="domain" description="PD-(D/E)XK endonuclease-like" evidence="1">
    <location>
        <begin position="8"/>
        <end position="158"/>
    </location>
</feature>
<dbReference type="EMBL" id="CP023004">
    <property type="protein sequence ID" value="AWI09070.1"/>
    <property type="molecule type" value="Genomic_DNA"/>
</dbReference>
<evidence type="ECO:0000313" key="3">
    <source>
        <dbReference type="Proteomes" id="UP000244896"/>
    </source>
</evidence>
<dbReference type="Proteomes" id="UP000244896">
    <property type="component" value="Chromosome"/>
</dbReference>
<dbReference type="RefSeq" id="WP_108824884.1">
    <property type="nucleotide sequence ID" value="NZ_CP023004.1"/>
</dbReference>